<proteinExistence type="predicted"/>
<organism evidence="1 2">
    <name type="scientific">Portunus trituberculatus</name>
    <name type="common">Swimming crab</name>
    <name type="synonym">Neptunus trituberculatus</name>
    <dbReference type="NCBI Taxonomy" id="210409"/>
    <lineage>
        <taxon>Eukaryota</taxon>
        <taxon>Metazoa</taxon>
        <taxon>Ecdysozoa</taxon>
        <taxon>Arthropoda</taxon>
        <taxon>Crustacea</taxon>
        <taxon>Multicrustacea</taxon>
        <taxon>Malacostraca</taxon>
        <taxon>Eumalacostraca</taxon>
        <taxon>Eucarida</taxon>
        <taxon>Decapoda</taxon>
        <taxon>Pleocyemata</taxon>
        <taxon>Brachyura</taxon>
        <taxon>Eubrachyura</taxon>
        <taxon>Portunoidea</taxon>
        <taxon>Portunidae</taxon>
        <taxon>Portuninae</taxon>
        <taxon>Portunus</taxon>
    </lineage>
</organism>
<protein>
    <submittedName>
        <fullName evidence="1">Uncharacterized protein</fullName>
    </submittedName>
</protein>
<evidence type="ECO:0000313" key="2">
    <source>
        <dbReference type="Proteomes" id="UP000324222"/>
    </source>
</evidence>
<keyword evidence="2" id="KW-1185">Reference proteome</keyword>
<dbReference type="Proteomes" id="UP000324222">
    <property type="component" value="Unassembled WGS sequence"/>
</dbReference>
<sequence length="32" mass="3620">MKSPSSLNTDLKALIHKFTNFFCCFLCPVSLN</sequence>
<name>A0A5B7FZN0_PORTR</name>
<accession>A0A5B7FZN0</accession>
<dbReference type="AlphaFoldDB" id="A0A5B7FZN0"/>
<evidence type="ECO:0000313" key="1">
    <source>
        <dbReference type="EMBL" id="MPC50765.1"/>
    </source>
</evidence>
<gene>
    <name evidence="1" type="ORF">E2C01_044596</name>
</gene>
<dbReference type="EMBL" id="VSRR010009724">
    <property type="protein sequence ID" value="MPC50765.1"/>
    <property type="molecule type" value="Genomic_DNA"/>
</dbReference>
<comment type="caution">
    <text evidence="1">The sequence shown here is derived from an EMBL/GenBank/DDBJ whole genome shotgun (WGS) entry which is preliminary data.</text>
</comment>
<reference evidence="1 2" key="1">
    <citation type="submission" date="2019-05" db="EMBL/GenBank/DDBJ databases">
        <title>Another draft genome of Portunus trituberculatus and its Hox gene families provides insights of decapod evolution.</title>
        <authorList>
            <person name="Jeong J.-H."/>
            <person name="Song I."/>
            <person name="Kim S."/>
            <person name="Choi T."/>
            <person name="Kim D."/>
            <person name="Ryu S."/>
            <person name="Kim W."/>
        </authorList>
    </citation>
    <scope>NUCLEOTIDE SEQUENCE [LARGE SCALE GENOMIC DNA]</scope>
    <source>
        <tissue evidence="1">Muscle</tissue>
    </source>
</reference>